<dbReference type="Proteomes" id="UP000031830">
    <property type="component" value="Chromosome"/>
</dbReference>
<feature type="region of interest" description="Disordered" evidence="1">
    <location>
        <begin position="302"/>
        <end position="328"/>
    </location>
</feature>
<dbReference type="STRING" id="28110.KU46_1007"/>
<evidence type="ECO:0000313" key="3">
    <source>
        <dbReference type="EMBL" id="AJI53188.1"/>
    </source>
</evidence>
<dbReference type="EMBL" id="CP009440">
    <property type="protein sequence ID" value="AJI53188.1"/>
    <property type="molecule type" value="Genomic_DNA"/>
</dbReference>
<dbReference type="RefSeq" id="WP_044525717.1">
    <property type="nucleotide sequence ID" value="NZ_CP009440.1"/>
</dbReference>
<feature type="chain" id="PRO_5002108664" description="Lipoprotein" evidence="2">
    <location>
        <begin position="22"/>
        <end position="328"/>
    </location>
</feature>
<keyword evidence="2" id="KW-0732">Signal</keyword>
<reference evidence="3 4" key="1">
    <citation type="journal article" date="2015" name="Genome Announc.">
        <title>Genome sequencing of 18 francisella strains to aid in assay development and testing.</title>
        <authorList>
            <person name="Johnson S.L."/>
            <person name="Daligault H.E."/>
            <person name="Davenport K.W."/>
            <person name="Coyne S.R."/>
            <person name="Frey K.G."/>
            <person name="Koroleva G.I."/>
            <person name="Broomall S.M."/>
            <person name="Bishop-Lilly K.A."/>
            <person name="Bruce D.C."/>
            <person name="Chertkov O."/>
            <person name="Freitas T."/>
            <person name="Jaissle J."/>
            <person name="Ladner J.T."/>
            <person name="Rosenzweig C.N."/>
            <person name="Gibbons H.S."/>
            <person name="Palacios G.F."/>
            <person name="Redden C.L."/>
            <person name="Xu Y."/>
            <person name="Minogue T.D."/>
            <person name="Chain P.S."/>
        </authorList>
    </citation>
    <scope>NUCLEOTIDE SEQUENCE [LARGE SCALE GENOMIC DNA]</scope>
    <source>
        <strain evidence="3 4">GA01-2794</strain>
    </source>
</reference>
<accession>A0A0B6D692</accession>
<proteinExistence type="predicted"/>
<dbReference type="AlphaFoldDB" id="A0A0B6D692"/>
<name>A0A0B6D692_9GAMM</name>
<protein>
    <recommendedName>
        <fullName evidence="5">Lipoprotein</fullName>
    </recommendedName>
</protein>
<sequence>MKKNFQILILASLGLLLQNCATNDVDNDFSAESLSNESFSWDIFRNRKYEYAKVQVKEEPSLIIPTGLNGEKIKPALKLPDGDAKYPRSQVPKAYQQMLPPNYTVKFDMAKIISDQISKVSISVVYDDSGSLKLVFREPLSITINLLDDYFKGLPSIYTITSEKDEVLSGHLITVKDSQKNIIFVIKARKIDELSSLVKINAVFTGDGQTQAPDHISEGVRLLSDIRKELNNTELKSDNNLQIAKQAEAEMAVSDANSSKGQSSLGGLLGSTKKSKFGFGSYDRTIDKSIQQDETDQIQNQMKDYTKITAPSDDSVYDSQTQAQELNI</sequence>
<evidence type="ECO:0008006" key="5">
    <source>
        <dbReference type="Google" id="ProtNLM"/>
    </source>
</evidence>
<evidence type="ECO:0000256" key="2">
    <source>
        <dbReference type="SAM" id="SignalP"/>
    </source>
</evidence>
<dbReference type="KEGG" id="fpz:LA55_474"/>
<feature type="signal peptide" evidence="2">
    <location>
        <begin position="1"/>
        <end position="21"/>
    </location>
</feature>
<feature type="compositionally biased region" description="Polar residues" evidence="1">
    <location>
        <begin position="317"/>
        <end position="328"/>
    </location>
</feature>
<gene>
    <name evidence="3" type="ORF">LA55_474</name>
</gene>
<evidence type="ECO:0000256" key="1">
    <source>
        <dbReference type="SAM" id="MobiDB-lite"/>
    </source>
</evidence>
<dbReference type="OrthoDB" id="5603751at2"/>
<organism evidence="3 4">
    <name type="scientific">Francisella philomiragia</name>
    <dbReference type="NCBI Taxonomy" id="28110"/>
    <lineage>
        <taxon>Bacteria</taxon>
        <taxon>Pseudomonadati</taxon>
        <taxon>Pseudomonadota</taxon>
        <taxon>Gammaproteobacteria</taxon>
        <taxon>Thiotrichales</taxon>
        <taxon>Francisellaceae</taxon>
        <taxon>Francisella</taxon>
    </lineage>
</organism>
<evidence type="ECO:0000313" key="4">
    <source>
        <dbReference type="Proteomes" id="UP000031830"/>
    </source>
</evidence>